<evidence type="ECO:0000313" key="2">
    <source>
        <dbReference type="EMBL" id="GMN71682.1"/>
    </source>
</evidence>
<feature type="region of interest" description="Disordered" evidence="1">
    <location>
        <begin position="33"/>
        <end position="58"/>
    </location>
</feature>
<dbReference type="AlphaFoldDB" id="A0AA88EBI6"/>
<reference evidence="2" key="1">
    <citation type="submission" date="2023-07" db="EMBL/GenBank/DDBJ databases">
        <title>draft genome sequence of fig (Ficus carica).</title>
        <authorList>
            <person name="Takahashi T."/>
            <person name="Nishimura K."/>
        </authorList>
    </citation>
    <scope>NUCLEOTIDE SEQUENCE</scope>
</reference>
<gene>
    <name evidence="2" type="ORF">TIFTF001_055955</name>
</gene>
<comment type="caution">
    <text evidence="2">The sequence shown here is derived from an EMBL/GenBank/DDBJ whole genome shotgun (WGS) entry which is preliminary data.</text>
</comment>
<protein>
    <submittedName>
        <fullName evidence="2">Uncharacterized protein</fullName>
    </submittedName>
</protein>
<evidence type="ECO:0000256" key="1">
    <source>
        <dbReference type="SAM" id="MobiDB-lite"/>
    </source>
</evidence>
<accession>A0AA88EBI6</accession>
<feature type="non-terminal residue" evidence="2">
    <location>
        <position position="1"/>
    </location>
</feature>
<keyword evidence="3" id="KW-1185">Reference proteome</keyword>
<sequence length="58" mass="6359">TVCNSSSGKSRQYQAERIKPYKVLDDDCTTGKSFAKGTDETRNNQYSGGPEPCYDGGF</sequence>
<dbReference type="EMBL" id="BTGU01019158">
    <property type="protein sequence ID" value="GMN71682.1"/>
    <property type="molecule type" value="Genomic_DNA"/>
</dbReference>
<proteinExistence type="predicted"/>
<organism evidence="2 3">
    <name type="scientific">Ficus carica</name>
    <name type="common">Common fig</name>
    <dbReference type="NCBI Taxonomy" id="3494"/>
    <lineage>
        <taxon>Eukaryota</taxon>
        <taxon>Viridiplantae</taxon>
        <taxon>Streptophyta</taxon>
        <taxon>Embryophyta</taxon>
        <taxon>Tracheophyta</taxon>
        <taxon>Spermatophyta</taxon>
        <taxon>Magnoliopsida</taxon>
        <taxon>eudicotyledons</taxon>
        <taxon>Gunneridae</taxon>
        <taxon>Pentapetalae</taxon>
        <taxon>rosids</taxon>
        <taxon>fabids</taxon>
        <taxon>Rosales</taxon>
        <taxon>Moraceae</taxon>
        <taxon>Ficeae</taxon>
        <taxon>Ficus</taxon>
    </lineage>
</organism>
<evidence type="ECO:0000313" key="3">
    <source>
        <dbReference type="Proteomes" id="UP001187192"/>
    </source>
</evidence>
<name>A0AA88EBI6_FICCA</name>
<dbReference type="Proteomes" id="UP001187192">
    <property type="component" value="Unassembled WGS sequence"/>
</dbReference>